<evidence type="ECO:0000259" key="1">
    <source>
        <dbReference type="Pfam" id="PF14028"/>
    </source>
</evidence>
<reference evidence="2 3" key="1">
    <citation type="submission" date="2013-05" db="EMBL/GenBank/DDBJ databases">
        <title>The Genome Sequence of Actinomyces europaeus ACS-120-V-COL10B.</title>
        <authorList>
            <consortium name="The Broad Institute Genomics Platform"/>
            <person name="Earl A."/>
            <person name="Ward D."/>
            <person name="Feldgarden M."/>
            <person name="Gevers D."/>
            <person name="Saerens B."/>
            <person name="Vaneechoutte M."/>
            <person name="Walker B."/>
            <person name="Young S."/>
            <person name="Zeng Q."/>
            <person name="Gargeya S."/>
            <person name="Fitzgerald M."/>
            <person name="Haas B."/>
            <person name="Abouelleil A."/>
            <person name="Allen A.W."/>
            <person name="Alvarado L."/>
            <person name="Arachchi H.M."/>
            <person name="Berlin A.M."/>
            <person name="Chapman S.B."/>
            <person name="Gainer-Dewar J."/>
            <person name="Goldberg J."/>
            <person name="Griggs A."/>
            <person name="Gujja S."/>
            <person name="Hansen M."/>
            <person name="Howarth C."/>
            <person name="Imamovic A."/>
            <person name="Ireland A."/>
            <person name="Larimer J."/>
            <person name="McCowan C."/>
            <person name="Murphy C."/>
            <person name="Pearson M."/>
            <person name="Poon T.W."/>
            <person name="Priest M."/>
            <person name="Roberts A."/>
            <person name="Saif S."/>
            <person name="Shea T."/>
            <person name="Sisk P."/>
            <person name="Sykes S."/>
            <person name="Wortman J."/>
            <person name="Nusbaum C."/>
            <person name="Birren B."/>
        </authorList>
    </citation>
    <scope>NUCLEOTIDE SEQUENCE [LARGE SCALE GENOMIC DNA]</scope>
    <source>
        <strain evidence="2 3">ACS-120-V-Col10b</strain>
    </source>
</reference>
<comment type="caution">
    <text evidence="2">The sequence shown here is derived from an EMBL/GenBank/DDBJ whole genome shotgun (WGS) entry which is preliminary data.</text>
</comment>
<protein>
    <recommendedName>
        <fullName evidence="1">Thiopeptide-type bacteriocin biosynthesis domain-containing protein</fullName>
    </recommendedName>
</protein>
<dbReference type="AlphaFoldDB" id="A0A9W5RD50"/>
<sequence>MPVLTKVPASLEREYRLREENVWRAYHVFYGGTPLTVLRGCILPLAKQLVDDGEIVEYFFINYWLEGSHVRLRLRVNPDNVRRVDAKVMSYVERYLAQHPSYHPMAELADNNFYESLFKGEFTDADRPKYFDAEGNPKFAKNNSIEIREYEPEWLRYGGEVGMLISERQFVDSTELMVKLAALGNMGVRTILLGISTQITFITAVCMLKDLDLIEDFFVAYHHRWADGYDTNPAYGTEEGRRQHNATVENIRRKIVPRANSILTGDIDDFPQILRDWAKTCTKVRQQIEEACAVAPLKFEYEDGVREVSDPKDAAWSLCHSYIHMTNNRMMVSVADEAFIAYQIVEAMRRAKSDVN</sequence>
<feature type="domain" description="Thiopeptide-type bacteriocin biosynthesis" evidence="1">
    <location>
        <begin position="23"/>
        <end position="344"/>
    </location>
</feature>
<dbReference type="RefSeq" id="WP_016444950.1">
    <property type="nucleotide sequence ID" value="NZ_KE150268.1"/>
</dbReference>
<accession>A0A9W5RD50</accession>
<dbReference type="Proteomes" id="UP000014387">
    <property type="component" value="Unassembled WGS sequence"/>
</dbReference>
<gene>
    <name evidence="2" type="ORF">HMPREF9238_01629</name>
</gene>
<dbReference type="Pfam" id="PF14028">
    <property type="entry name" value="Lant_dehydr_C"/>
    <property type="match status" value="1"/>
</dbReference>
<proteinExistence type="predicted"/>
<keyword evidence="3" id="KW-1185">Reference proteome</keyword>
<name>A0A9W5RD50_9ACTO</name>
<organism evidence="2 3">
    <name type="scientific">Gleimia europaea ACS-120-V-Col10b</name>
    <dbReference type="NCBI Taxonomy" id="883069"/>
    <lineage>
        <taxon>Bacteria</taxon>
        <taxon>Bacillati</taxon>
        <taxon>Actinomycetota</taxon>
        <taxon>Actinomycetes</taxon>
        <taxon>Actinomycetales</taxon>
        <taxon>Actinomycetaceae</taxon>
        <taxon>Gleimia</taxon>
    </lineage>
</organism>
<evidence type="ECO:0000313" key="2">
    <source>
        <dbReference type="EMBL" id="EPD29428.1"/>
    </source>
</evidence>
<dbReference type="InterPro" id="IPR023809">
    <property type="entry name" value="Thiopep_bacteriocin_synth_dom"/>
</dbReference>
<dbReference type="EMBL" id="AGWN01000004">
    <property type="protein sequence ID" value="EPD29428.1"/>
    <property type="molecule type" value="Genomic_DNA"/>
</dbReference>
<evidence type="ECO:0000313" key="3">
    <source>
        <dbReference type="Proteomes" id="UP000014387"/>
    </source>
</evidence>